<evidence type="ECO:0000313" key="2">
    <source>
        <dbReference type="EMBL" id="MBS6621981.1"/>
    </source>
</evidence>
<dbReference type="AlphaFoldDB" id="A0A9E1GKC8"/>
<comment type="caution">
    <text evidence="2">The sequence shown here is derived from an EMBL/GenBank/DDBJ whole genome shotgun (WGS) entry which is preliminary data.</text>
</comment>
<dbReference type="Pfam" id="PF02368">
    <property type="entry name" value="Big_2"/>
    <property type="match status" value="1"/>
</dbReference>
<accession>A0A9E1GKC8</accession>
<dbReference type="SMART" id="SM00635">
    <property type="entry name" value="BID_2"/>
    <property type="match status" value="1"/>
</dbReference>
<proteinExistence type="predicted"/>
<feature type="domain" description="BIG2" evidence="1">
    <location>
        <begin position="132"/>
        <end position="211"/>
    </location>
</feature>
<evidence type="ECO:0000313" key="3">
    <source>
        <dbReference type="Proteomes" id="UP000811365"/>
    </source>
</evidence>
<organism evidence="2 3">
    <name type="scientific">Faecalibacterium prausnitzii</name>
    <dbReference type="NCBI Taxonomy" id="853"/>
    <lineage>
        <taxon>Bacteria</taxon>
        <taxon>Bacillati</taxon>
        <taxon>Bacillota</taxon>
        <taxon>Clostridia</taxon>
        <taxon>Eubacteriales</taxon>
        <taxon>Oscillospiraceae</taxon>
        <taxon>Faecalibacterium</taxon>
    </lineage>
</organism>
<dbReference type="EMBL" id="JAGZYH010000024">
    <property type="protein sequence ID" value="MBS6621981.1"/>
    <property type="molecule type" value="Genomic_DNA"/>
</dbReference>
<reference evidence="2" key="1">
    <citation type="submission" date="2021-02" db="EMBL/GenBank/DDBJ databases">
        <title>Infant gut strain persistence is associated with maternal origin, phylogeny, and functional potential including surface adhesion and iron acquisition.</title>
        <authorList>
            <person name="Lou Y.C."/>
        </authorList>
    </citation>
    <scope>NUCLEOTIDE SEQUENCE</scope>
    <source>
        <strain evidence="2">L2_039_000G1_dasL2_039_000G1_maxbin2.maxbin.077</strain>
    </source>
</reference>
<evidence type="ECO:0000259" key="1">
    <source>
        <dbReference type="SMART" id="SM00635"/>
    </source>
</evidence>
<dbReference type="InterPro" id="IPR003343">
    <property type="entry name" value="Big_2"/>
</dbReference>
<dbReference type="Proteomes" id="UP000811365">
    <property type="component" value="Unassembled WGS sequence"/>
</dbReference>
<protein>
    <submittedName>
        <fullName evidence="2">Ig-like domain-containing protein</fullName>
    </submittedName>
</protein>
<dbReference type="Gene3D" id="2.60.40.1080">
    <property type="match status" value="1"/>
</dbReference>
<dbReference type="InterPro" id="IPR036514">
    <property type="entry name" value="SGNH_hydro_sf"/>
</dbReference>
<name>A0A9E1GKC8_9FIRM</name>
<dbReference type="SUPFAM" id="SSF52266">
    <property type="entry name" value="SGNH hydrolase"/>
    <property type="match status" value="1"/>
</dbReference>
<gene>
    <name evidence="2" type="ORF">KH315_07465</name>
</gene>
<dbReference type="Gene3D" id="3.40.50.1110">
    <property type="entry name" value="SGNH hydrolase"/>
    <property type="match status" value="1"/>
</dbReference>
<sequence>MGTVSITGIKPGSTSLKLTAGTVTKIIPIAVTAAPGLSALTITATAKQGGGYTVEDSKAPASDETRRYMVTSASEKPTVAYDTVCDRASGWVDWPADNTIQGGKGQIVTVVHATASGAKARALGEATLPAPLPASIQVTPESLTLRVGEKGTLDVKVLPEGADQSVTVGITDRTIVAAQAANGKLTVNALKAGTTNMGVHAGKVVALVPVTVTAKPTGQGPLALFGDSQLIIDSDTGVGNMGRYPSGANPGTATSWPSDQSKQIASITGLRVIDLYYGGARLARDESGYLGGWAMQSNRLDALVKSDAANTPEVIVIYGFYINDLQNDLTGTKPATDLSKIAATYKSKFDELKAKYPQARILYALQCSFRSAATEAKPRMTGLPSGTIMTNSFTALQSSERILFTEETLGVPVIDATDEVWALGSGLTISDMIHPTAEGAVKLGQILGRHIKQALQEG</sequence>